<keyword evidence="3" id="KW-1185">Reference proteome</keyword>
<protein>
    <submittedName>
        <fullName evidence="2">Uncharacterized protein</fullName>
    </submittedName>
</protein>
<reference evidence="2 3" key="1">
    <citation type="submission" date="2023-02" db="EMBL/GenBank/DDBJ databases">
        <title>LHISI_Scaffold_Assembly.</title>
        <authorList>
            <person name="Stuart O.P."/>
            <person name="Cleave R."/>
            <person name="Magrath M.J.L."/>
            <person name="Mikheyev A.S."/>
        </authorList>
    </citation>
    <scope>NUCLEOTIDE SEQUENCE [LARGE SCALE GENOMIC DNA]</scope>
    <source>
        <strain evidence="2">Daus_M_001</strain>
        <tissue evidence="2">Leg muscle</tissue>
    </source>
</reference>
<evidence type="ECO:0000256" key="1">
    <source>
        <dbReference type="SAM" id="MobiDB-lite"/>
    </source>
</evidence>
<dbReference type="EMBL" id="JARBHB010000002">
    <property type="protein sequence ID" value="KAJ8892707.1"/>
    <property type="molecule type" value="Genomic_DNA"/>
</dbReference>
<sequence>MKAIEAKLLGTGDTNGEDQDTTDCEILQLKGKQNATIYQREEIILAALPKSFTLKKMQNEFKVLDYTERLVKNLVKEKDILCSPNPKPQMTLDSKTAEKVQEFYVSDEISHVVPGKNPL</sequence>
<evidence type="ECO:0000313" key="2">
    <source>
        <dbReference type="EMBL" id="KAJ8892707.1"/>
    </source>
</evidence>
<dbReference type="Proteomes" id="UP001159363">
    <property type="component" value="Chromosome 2"/>
</dbReference>
<name>A0ABQ9I7S9_9NEOP</name>
<comment type="caution">
    <text evidence="2">The sequence shown here is derived from an EMBL/GenBank/DDBJ whole genome shotgun (WGS) entry which is preliminary data.</text>
</comment>
<feature type="region of interest" description="Disordered" evidence="1">
    <location>
        <begin position="1"/>
        <end position="20"/>
    </location>
</feature>
<organism evidence="2 3">
    <name type="scientific">Dryococelus australis</name>
    <dbReference type="NCBI Taxonomy" id="614101"/>
    <lineage>
        <taxon>Eukaryota</taxon>
        <taxon>Metazoa</taxon>
        <taxon>Ecdysozoa</taxon>
        <taxon>Arthropoda</taxon>
        <taxon>Hexapoda</taxon>
        <taxon>Insecta</taxon>
        <taxon>Pterygota</taxon>
        <taxon>Neoptera</taxon>
        <taxon>Polyneoptera</taxon>
        <taxon>Phasmatodea</taxon>
        <taxon>Verophasmatodea</taxon>
        <taxon>Anareolatae</taxon>
        <taxon>Phasmatidae</taxon>
        <taxon>Eurycanthinae</taxon>
        <taxon>Dryococelus</taxon>
    </lineage>
</organism>
<evidence type="ECO:0000313" key="3">
    <source>
        <dbReference type="Proteomes" id="UP001159363"/>
    </source>
</evidence>
<accession>A0ABQ9I7S9</accession>
<proteinExistence type="predicted"/>
<gene>
    <name evidence="2" type="ORF">PR048_005288</name>
</gene>